<gene>
    <name evidence="1" type="ORF">BDY17DRAFT_296470</name>
</gene>
<dbReference type="Proteomes" id="UP000799767">
    <property type="component" value="Unassembled WGS sequence"/>
</dbReference>
<evidence type="ECO:0000313" key="1">
    <source>
        <dbReference type="EMBL" id="KAF2482906.1"/>
    </source>
</evidence>
<proteinExistence type="predicted"/>
<dbReference type="InterPro" id="IPR021833">
    <property type="entry name" value="DUF3425"/>
</dbReference>
<reference evidence="1" key="1">
    <citation type="journal article" date="2020" name="Stud. Mycol.">
        <title>101 Dothideomycetes genomes: a test case for predicting lifestyles and emergence of pathogens.</title>
        <authorList>
            <person name="Haridas S."/>
            <person name="Albert R."/>
            <person name="Binder M."/>
            <person name="Bloem J."/>
            <person name="Labutti K."/>
            <person name="Salamov A."/>
            <person name="Andreopoulos B."/>
            <person name="Baker S."/>
            <person name="Barry K."/>
            <person name="Bills G."/>
            <person name="Bluhm B."/>
            <person name="Cannon C."/>
            <person name="Castanera R."/>
            <person name="Culley D."/>
            <person name="Daum C."/>
            <person name="Ezra D."/>
            <person name="Gonzalez J."/>
            <person name="Henrissat B."/>
            <person name="Kuo A."/>
            <person name="Liang C."/>
            <person name="Lipzen A."/>
            <person name="Lutzoni F."/>
            <person name="Magnuson J."/>
            <person name="Mondo S."/>
            <person name="Nolan M."/>
            <person name="Ohm R."/>
            <person name="Pangilinan J."/>
            <person name="Park H.-J."/>
            <person name="Ramirez L."/>
            <person name="Alfaro M."/>
            <person name="Sun H."/>
            <person name="Tritt A."/>
            <person name="Yoshinaga Y."/>
            <person name="Zwiers L.-H."/>
            <person name="Turgeon B."/>
            <person name="Goodwin S."/>
            <person name="Spatafora J."/>
            <person name="Crous P."/>
            <person name="Grigoriev I."/>
        </authorList>
    </citation>
    <scope>NUCLEOTIDE SEQUENCE</scope>
    <source>
        <strain evidence="1">CBS 113389</strain>
    </source>
</reference>
<dbReference type="AlphaFoldDB" id="A0A6A6PT09"/>
<dbReference type="EMBL" id="MU001635">
    <property type="protein sequence ID" value="KAF2482906.1"/>
    <property type="molecule type" value="Genomic_DNA"/>
</dbReference>
<organism evidence="1 2">
    <name type="scientific">Neohortaea acidophila</name>
    <dbReference type="NCBI Taxonomy" id="245834"/>
    <lineage>
        <taxon>Eukaryota</taxon>
        <taxon>Fungi</taxon>
        <taxon>Dikarya</taxon>
        <taxon>Ascomycota</taxon>
        <taxon>Pezizomycotina</taxon>
        <taxon>Dothideomycetes</taxon>
        <taxon>Dothideomycetidae</taxon>
        <taxon>Mycosphaerellales</taxon>
        <taxon>Teratosphaeriaceae</taxon>
        <taxon>Neohortaea</taxon>
    </lineage>
</organism>
<accession>A0A6A6PT09</accession>
<dbReference type="OrthoDB" id="10261951at2759"/>
<dbReference type="GeneID" id="54474458"/>
<protein>
    <submittedName>
        <fullName evidence="1">Uncharacterized protein</fullName>
    </submittedName>
</protein>
<sequence>MPAILMHITTDQLCRRLLGAIEFMITAFISVSWKPMIAWETYTKSLSALKDLTAWRMKRTLDNWQNVAPQYRPTRLQMSVEHPSVIDWIPWPSLRDKLILHHAANPRIDDIISDVGRSYVVQADLSHLIDCPQPVIGYVSIWGLVQAITSNGNEEPSNARPKALPTGCNRDTHCVSTARTTNETALSSSPQQQQRTRLPAASASELFQSPVLATAAHRQLRLDHGMAFNYRLDPAFFEAYPELYDCEANVIAQGVPLKPDRRLVDDTFPCPGALDSAALAQYQDFSKLALGYVTV</sequence>
<keyword evidence="2" id="KW-1185">Reference proteome</keyword>
<dbReference type="Pfam" id="PF11905">
    <property type="entry name" value="DUF3425"/>
    <property type="match status" value="1"/>
</dbReference>
<evidence type="ECO:0000313" key="2">
    <source>
        <dbReference type="Proteomes" id="UP000799767"/>
    </source>
</evidence>
<dbReference type="RefSeq" id="XP_033589476.1">
    <property type="nucleotide sequence ID" value="XM_033733456.1"/>
</dbReference>
<name>A0A6A6PT09_9PEZI</name>